<evidence type="ECO:0000313" key="4">
    <source>
        <dbReference type="Proteomes" id="UP000249203"/>
    </source>
</evidence>
<sequence length="318" mass="34993">MYIDSKKFDYSKFSYPDASRLVERDKQFVKEAYQKWVKDSVDEIVDRQWEVDDLGVVEQSGDFAKLLKEAEFTYSLGAYTSTISLVGVCAEDLCRFFANFAGHNLDSLSQFNRVNQLVSLGAITQGVADKFHAIRGLRNDCLHYNEGFKQKDSAALKGDALTALNSLKCVYGEILGVVDYSTVESSKFLEIFSKIADEAASSDPGKLGIEEATVRMRNVFASAFGVDLSMNNSGRPVYKTSIYQVEGIDPDGEPAELSLRDMANGLIVIIDLTAGDLRKIEGEKIDEGSIVAASLTSVPNNLEITASWRLVGDVRKVG</sequence>
<dbReference type="InterPro" id="IPR025285">
    <property type="entry name" value="DUF4145"/>
</dbReference>
<name>A0A327WV26_9GAMM</name>
<evidence type="ECO:0000313" key="3">
    <source>
        <dbReference type="EMBL" id="RUO23818.1"/>
    </source>
</evidence>
<dbReference type="Proteomes" id="UP000249203">
    <property type="component" value="Unassembled WGS sequence"/>
</dbReference>
<dbReference type="EMBL" id="PIPK01000008">
    <property type="protein sequence ID" value="RUO23818.1"/>
    <property type="molecule type" value="Genomic_DNA"/>
</dbReference>
<gene>
    <name evidence="2" type="ORF">B0I24_1082</name>
    <name evidence="3" type="ORF">CWE07_09960</name>
</gene>
<dbReference type="Pfam" id="PF13643">
    <property type="entry name" value="DUF4145"/>
    <property type="match status" value="1"/>
</dbReference>
<dbReference type="RefSeq" id="WP_111569603.1">
    <property type="nucleotide sequence ID" value="NZ_PIPK01000008.1"/>
</dbReference>
<comment type="caution">
    <text evidence="2">The sequence shown here is derived from an EMBL/GenBank/DDBJ whole genome shotgun (WGS) entry which is preliminary data.</text>
</comment>
<accession>A0A327WV26</accession>
<evidence type="ECO:0000259" key="1">
    <source>
        <dbReference type="Pfam" id="PF13643"/>
    </source>
</evidence>
<dbReference type="EMBL" id="QLMD01000008">
    <property type="protein sequence ID" value="RAJ96428.1"/>
    <property type="molecule type" value="Genomic_DNA"/>
</dbReference>
<feature type="domain" description="DUF4145" evidence="1">
    <location>
        <begin position="75"/>
        <end position="153"/>
    </location>
</feature>
<evidence type="ECO:0000313" key="5">
    <source>
        <dbReference type="Proteomes" id="UP000287865"/>
    </source>
</evidence>
<dbReference type="AlphaFoldDB" id="A0A327WV26"/>
<reference evidence="3 5" key="1">
    <citation type="journal article" date="2018" name="Front. Microbiol.">
        <title>Genome-Based Analysis Reveals the Taxonomy and Diversity of the Family Idiomarinaceae.</title>
        <authorList>
            <person name="Liu Y."/>
            <person name="Lai Q."/>
            <person name="Shao Z."/>
        </authorList>
    </citation>
    <scope>NUCLEOTIDE SEQUENCE [LARGE SCALE GENOMIC DNA]</scope>
    <source>
        <strain evidence="3 5">CF12-14</strain>
    </source>
</reference>
<dbReference type="Proteomes" id="UP000287865">
    <property type="component" value="Unassembled WGS sequence"/>
</dbReference>
<dbReference type="OrthoDB" id="2678555at2"/>
<protein>
    <submittedName>
        <fullName evidence="2">Uncharacterized protein DUF4145</fullName>
    </submittedName>
</protein>
<reference evidence="2 4" key="2">
    <citation type="submission" date="2018-06" db="EMBL/GenBank/DDBJ databases">
        <title>Genomic Encyclopedia of Type Strains, Phase III (KMG-III): the genomes of soil and plant-associated and newly described type strains.</title>
        <authorList>
            <person name="Whitman W."/>
        </authorList>
    </citation>
    <scope>NUCLEOTIDE SEQUENCE [LARGE SCALE GENOMIC DNA]</scope>
    <source>
        <strain evidence="2 4">CGMCC 1.15366</strain>
    </source>
</reference>
<evidence type="ECO:0000313" key="2">
    <source>
        <dbReference type="EMBL" id="RAJ96428.1"/>
    </source>
</evidence>
<keyword evidence="5" id="KW-1185">Reference proteome</keyword>
<organism evidence="2 4">
    <name type="scientific">Aliidiomarina maris</name>
    <dbReference type="NCBI Taxonomy" id="531312"/>
    <lineage>
        <taxon>Bacteria</taxon>
        <taxon>Pseudomonadati</taxon>
        <taxon>Pseudomonadota</taxon>
        <taxon>Gammaproteobacteria</taxon>
        <taxon>Alteromonadales</taxon>
        <taxon>Idiomarinaceae</taxon>
        <taxon>Aliidiomarina</taxon>
    </lineage>
</organism>
<proteinExistence type="predicted"/>